<keyword evidence="12" id="KW-1185">Reference proteome</keyword>
<organism evidence="11 12">
    <name type="scientific">Budvicia aquatica</name>
    <dbReference type="NCBI Taxonomy" id="82979"/>
    <lineage>
        <taxon>Bacteria</taxon>
        <taxon>Pseudomonadati</taxon>
        <taxon>Pseudomonadota</taxon>
        <taxon>Gammaproteobacteria</taxon>
        <taxon>Enterobacterales</taxon>
        <taxon>Budviciaceae</taxon>
        <taxon>Budvicia</taxon>
    </lineage>
</organism>
<evidence type="ECO:0000256" key="2">
    <source>
        <dbReference type="ARBA" id="ARBA00022448"/>
    </source>
</evidence>
<sequence>MYPLLVASLITVTIAVERFSLYRRSGTNMALIKAHLPQLLMDGEYCQATALCEKAGGIVGGLLTNAIAHRRVVNNLSEFLSGESIAAASRLKDHLNYVSAIVTIAPLLGLLGTVTGMINSFDVLSIAEGQPFAITGGVAEALVATAFGLLVAIVAMMIHVWLSQVVNRLISNIEMGASLCLTSIKED</sequence>
<dbReference type="InterPro" id="IPR050790">
    <property type="entry name" value="ExbB/TolQ_transport"/>
</dbReference>
<dbReference type="STRING" id="1111728.GCA_000427805_04351"/>
<keyword evidence="4 9" id="KW-0812">Transmembrane</keyword>
<evidence type="ECO:0000256" key="3">
    <source>
        <dbReference type="ARBA" id="ARBA00022475"/>
    </source>
</evidence>
<keyword evidence="2 8" id="KW-0813">Transport</keyword>
<dbReference type="EMBL" id="PDDX01000001">
    <property type="protein sequence ID" value="PHI32672.1"/>
    <property type="molecule type" value="Genomic_DNA"/>
</dbReference>
<evidence type="ECO:0000256" key="1">
    <source>
        <dbReference type="ARBA" id="ARBA00004651"/>
    </source>
</evidence>
<evidence type="ECO:0000256" key="6">
    <source>
        <dbReference type="ARBA" id="ARBA00022989"/>
    </source>
</evidence>
<feature type="domain" description="MotA/TolQ/ExbB proton channel" evidence="10">
    <location>
        <begin position="73"/>
        <end position="175"/>
    </location>
</feature>
<keyword evidence="3" id="KW-1003">Cell membrane</keyword>
<protein>
    <submittedName>
        <fullName evidence="11">MotA/TolQ/ExbB proton channel family protein</fullName>
    </submittedName>
</protein>
<evidence type="ECO:0000256" key="8">
    <source>
        <dbReference type="RuleBase" id="RU004057"/>
    </source>
</evidence>
<keyword evidence="5 8" id="KW-0653">Protein transport</keyword>
<dbReference type="GO" id="GO:0005886">
    <property type="term" value="C:plasma membrane"/>
    <property type="evidence" value="ECO:0007669"/>
    <property type="project" value="UniProtKB-SubCell"/>
</dbReference>
<gene>
    <name evidence="11" type="ORF">CRN84_12325</name>
</gene>
<name>A0A2C6DWG5_9GAMM</name>
<feature type="transmembrane region" description="Helical" evidence="9">
    <location>
        <begin position="97"/>
        <end position="121"/>
    </location>
</feature>
<comment type="similarity">
    <text evidence="8">Belongs to the exbB/tolQ family.</text>
</comment>
<accession>A0A2C6DWG5</accession>
<evidence type="ECO:0000256" key="7">
    <source>
        <dbReference type="ARBA" id="ARBA00023136"/>
    </source>
</evidence>
<keyword evidence="7 9" id="KW-0472">Membrane</keyword>
<dbReference type="PANTHER" id="PTHR30625:SF15">
    <property type="entry name" value="BIOPOLYMER TRANSPORT PROTEIN EXBB"/>
    <property type="match status" value="1"/>
</dbReference>
<keyword evidence="6 9" id="KW-1133">Transmembrane helix</keyword>
<reference evidence="12" key="1">
    <citation type="submission" date="2017-09" db="EMBL/GenBank/DDBJ databases">
        <title>FDA dAtabase for Regulatory Grade micrObial Sequences (FDA-ARGOS): Supporting development and validation of Infectious Disease Dx tests.</title>
        <authorList>
            <person name="Minogue T."/>
            <person name="Wolcott M."/>
            <person name="Wasieloski L."/>
            <person name="Aguilar W."/>
            <person name="Moore D."/>
            <person name="Tallon L."/>
            <person name="Sadzewicz L."/>
            <person name="Ott S."/>
            <person name="Zhao X."/>
            <person name="Nagaraj S."/>
            <person name="Vavikolanu K."/>
            <person name="Aluvathingal J."/>
            <person name="Nadendla S."/>
            <person name="Sichtig H."/>
        </authorList>
    </citation>
    <scope>NUCLEOTIDE SEQUENCE [LARGE SCALE GENOMIC DNA]</scope>
    <source>
        <strain evidence="12">FDAARGOS_387</strain>
    </source>
</reference>
<evidence type="ECO:0000313" key="12">
    <source>
        <dbReference type="Proteomes" id="UP000224974"/>
    </source>
</evidence>
<dbReference type="GO" id="GO:0017038">
    <property type="term" value="P:protein import"/>
    <property type="evidence" value="ECO:0007669"/>
    <property type="project" value="TreeGrafter"/>
</dbReference>
<dbReference type="Pfam" id="PF01618">
    <property type="entry name" value="MotA_ExbB"/>
    <property type="match status" value="1"/>
</dbReference>
<evidence type="ECO:0000256" key="4">
    <source>
        <dbReference type="ARBA" id="ARBA00022692"/>
    </source>
</evidence>
<dbReference type="PANTHER" id="PTHR30625">
    <property type="entry name" value="PROTEIN TOLQ"/>
    <property type="match status" value="1"/>
</dbReference>
<evidence type="ECO:0000259" key="10">
    <source>
        <dbReference type="Pfam" id="PF01618"/>
    </source>
</evidence>
<dbReference type="OrthoDB" id="4045at2"/>
<feature type="transmembrane region" description="Helical" evidence="9">
    <location>
        <begin position="141"/>
        <end position="162"/>
    </location>
</feature>
<evidence type="ECO:0000256" key="5">
    <source>
        <dbReference type="ARBA" id="ARBA00022927"/>
    </source>
</evidence>
<dbReference type="AlphaFoldDB" id="A0A2C6DWG5"/>
<evidence type="ECO:0000256" key="9">
    <source>
        <dbReference type="SAM" id="Phobius"/>
    </source>
</evidence>
<comment type="caution">
    <text evidence="11">The sequence shown here is derived from an EMBL/GenBank/DDBJ whole genome shotgun (WGS) entry which is preliminary data.</text>
</comment>
<dbReference type="InterPro" id="IPR002898">
    <property type="entry name" value="MotA_ExbB_proton_chnl"/>
</dbReference>
<evidence type="ECO:0000313" key="11">
    <source>
        <dbReference type="EMBL" id="PHI32672.1"/>
    </source>
</evidence>
<comment type="subcellular location">
    <subcellularLocation>
        <location evidence="1">Cell membrane</location>
        <topology evidence="1">Multi-pass membrane protein</topology>
    </subcellularLocation>
    <subcellularLocation>
        <location evidence="8">Membrane</location>
        <topology evidence="8">Multi-pass membrane protein</topology>
    </subcellularLocation>
</comment>
<dbReference type="Proteomes" id="UP000224974">
    <property type="component" value="Unassembled WGS sequence"/>
</dbReference>
<proteinExistence type="inferred from homology"/>